<accession>A0AAD5CL11</accession>
<protein>
    <submittedName>
        <fullName evidence="2">Uncharacterized protein</fullName>
    </submittedName>
</protein>
<keyword evidence="3" id="KW-1185">Reference proteome</keyword>
<sequence>ASPTRSCLPVGGWWFRTSALNGVCMVRDAAPKESRKREHQRESEEGKTVTGGFSTIGYGGANQDDSGDRELGLCPVIVGAFMSFYAEFQFAHPCLCRREDPNA</sequence>
<dbReference type="EMBL" id="JAMZMK010007890">
    <property type="protein sequence ID" value="KAI7742805.1"/>
    <property type="molecule type" value="Genomic_DNA"/>
</dbReference>
<reference evidence="2" key="1">
    <citation type="submission" date="2022-06" db="EMBL/GenBank/DDBJ databases">
        <title>Uncovering the hologenomic basis of an extraordinary plant invasion.</title>
        <authorList>
            <person name="Bieker V.C."/>
            <person name="Martin M.D."/>
            <person name="Gilbert T."/>
            <person name="Hodgins K."/>
            <person name="Battlay P."/>
            <person name="Petersen B."/>
            <person name="Wilson J."/>
        </authorList>
    </citation>
    <scope>NUCLEOTIDE SEQUENCE</scope>
    <source>
        <strain evidence="2">AA19_3_7</strain>
        <tissue evidence="2">Leaf</tissue>
    </source>
</reference>
<comment type="caution">
    <text evidence="2">The sequence shown here is derived from an EMBL/GenBank/DDBJ whole genome shotgun (WGS) entry which is preliminary data.</text>
</comment>
<feature type="compositionally biased region" description="Basic and acidic residues" evidence="1">
    <location>
        <begin position="30"/>
        <end position="47"/>
    </location>
</feature>
<feature type="region of interest" description="Disordered" evidence="1">
    <location>
        <begin position="30"/>
        <end position="66"/>
    </location>
</feature>
<evidence type="ECO:0000313" key="2">
    <source>
        <dbReference type="EMBL" id="KAI7742805.1"/>
    </source>
</evidence>
<name>A0AAD5CL11_AMBAR</name>
<evidence type="ECO:0000256" key="1">
    <source>
        <dbReference type="SAM" id="MobiDB-lite"/>
    </source>
</evidence>
<organism evidence="2 3">
    <name type="scientific">Ambrosia artemisiifolia</name>
    <name type="common">Common ragweed</name>
    <dbReference type="NCBI Taxonomy" id="4212"/>
    <lineage>
        <taxon>Eukaryota</taxon>
        <taxon>Viridiplantae</taxon>
        <taxon>Streptophyta</taxon>
        <taxon>Embryophyta</taxon>
        <taxon>Tracheophyta</taxon>
        <taxon>Spermatophyta</taxon>
        <taxon>Magnoliopsida</taxon>
        <taxon>eudicotyledons</taxon>
        <taxon>Gunneridae</taxon>
        <taxon>Pentapetalae</taxon>
        <taxon>asterids</taxon>
        <taxon>campanulids</taxon>
        <taxon>Asterales</taxon>
        <taxon>Asteraceae</taxon>
        <taxon>Asteroideae</taxon>
        <taxon>Heliantheae alliance</taxon>
        <taxon>Heliantheae</taxon>
        <taxon>Ambrosia</taxon>
    </lineage>
</organism>
<dbReference type="AlphaFoldDB" id="A0AAD5CL11"/>
<gene>
    <name evidence="2" type="ORF">M8C21_012392</name>
</gene>
<proteinExistence type="predicted"/>
<dbReference type="Proteomes" id="UP001206925">
    <property type="component" value="Unassembled WGS sequence"/>
</dbReference>
<evidence type="ECO:0000313" key="3">
    <source>
        <dbReference type="Proteomes" id="UP001206925"/>
    </source>
</evidence>
<feature type="non-terminal residue" evidence="2">
    <location>
        <position position="1"/>
    </location>
</feature>